<evidence type="ECO:0000313" key="3">
    <source>
        <dbReference type="Proteomes" id="UP000319576"/>
    </source>
</evidence>
<keyword evidence="2" id="KW-0548">Nucleotidyltransferase</keyword>
<dbReference type="GO" id="GO:0016779">
    <property type="term" value="F:nucleotidyltransferase activity"/>
    <property type="evidence" value="ECO:0007669"/>
    <property type="project" value="UniProtKB-KW"/>
</dbReference>
<dbReference type="OrthoDB" id="9801899at2"/>
<dbReference type="EC" id="2.7.7.71" evidence="2"/>
<reference evidence="2 3" key="1">
    <citation type="submission" date="2019-02" db="EMBL/GenBank/DDBJ databases">
        <title>Deep-cultivation of Planctomycetes and their phenomic and genomic characterization uncovers novel biology.</title>
        <authorList>
            <person name="Wiegand S."/>
            <person name="Jogler M."/>
            <person name="Boedeker C."/>
            <person name="Pinto D."/>
            <person name="Vollmers J."/>
            <person name="Rivas-Marin E."/>
            <person name="Kohn T."/>
            <person name="Peeters S.H."/>
            <person name="Heuer A."/>
            <person name="Rast P."/>
            <person name="Oberbeckmann S."/>
            <person name="Bunk B."/>
            <person name="Jeske O."/>
            <person name="Meyerdierks A."/>
            <person name="Storesund J.E."/>
            <person name="Kallscheuer N."/>
            <person name="Luecker S."/>
            <person name="Lage O.M."/>
            <person name="Pohl T."/>
            <person name="Merkel B.J."/>
            <person name="Hornburger P."/>
            <person name="Mueller R.-W."/>
            <person name="Bruemmer F."/>
            <person name="Labrenz M."/>
            <person name="Spormann A.M."/>
            <person name="Op den Camp H."/>
            <person name="Overmann J."/>
            <person name="Amann R."/>
            <person name="Jetten M.S.M."/>
            <person name="Mascher T."/>
            <person name="Medema M.H."/>
            <person name="Devos D.P."/>
            <person name="Kaster A.-K."/>
            <person name="Ovreas L."/>
            <person name="Rohde M."/>
            <person name="Galperin M.Y."/>
            <person name="Jogler C."/>
        </authorList>
    </citation>
    <scope>NUCLEOTIDE SEQUENCE [LARGE SCALE GENOMIC DNA]</scope>
    <source>
        <strain evidence="2 3">ETA_A1</strain>
    </source>
</reference>
<dbReference type="EMBL" id="CP036273">
    <property type="protein sequence ID" value="QDU19208.1"/>
    <property type="molecule type" value="Genomic_DNA"/>
</dbReference>
<evidence type="ECO:0000259" key="1">
    <source>
        <dbReference type="Pfam" id="PF00483"/>
    </source>
</evidence>
<feature type="domain" description="Nucleotidyl transferase" evidence="1">
    <location>
        <begin position="10"/>
        <end position="232"/>
    </location>
</feature>
<dbReference type="AlphaFoldDB" id="A0A517XNY1"/>
<dbReference type="Proteomes" id="UP000319576">
    <property type="component" value="Chromosome"/>
</dbReference>
<dbReference type="InterPro" id="IPR050486">
    <property type="entry name" value="Mannose-1P_guanyltransferase"/>
</dbReference>
<sequence length="238" mass="24573">MSHPLDGVTAAILAGGLGTRLRSVVADRPKVLAPVAGRPYLAHLLDPLAAAGVRETVLLTGYGADQVRAAFGDEHHGMTLRYSVEPEPLGTGGAVRHATELLTGRAVLLLNGDSFCALDLPAFVDAVPVGLVGMALARVPDVSRYGAVTLDATHRVTAFVEKGGATGEGWINAGVYLIPRERLTDIPAGRSVSLEREVLPAWVAAPGVVGVPGGRFIDIGTPESFAAAAAFFAGERPA</sequence>
<dbReference type="Pfam" id="PF00483">
    <property type="entry name" value="NTP_transferase"/>
    <property type="match status" value="1"/>
</dbReference>
<dbReference type="RefSeq" id="WP_145235039.1">
    <property type="nucleotide sequence ID" value="NZ_CP036273.1"/>
</dbReference>
<dbReference type="Gene3D" id="3.90.550.10">
    <property type="entry name" value="Spore Coat Polysaccharide Biosynthesis Protein SpsA, Chain A"/>
    <property type="match status" value="1"/>
</dbReference>
<protein>
    <submittedName>
        <fullName evidence="2">D-glycero-alpha-D-manno-heptose 1-phosphate guanylyltransferase</fullName>
        <ecNumber evidence="2">2.7.7.71</ecNumber>
    </submittedName>
</protein>
<dbReference type="InterPro" id="IPR029044">
    <property type="entry name" value="Nucleotide-diphossugar_trans"/>
</dbReference>
<dbReference type="PANTHER" id="PTHR22572">
    <property type="entry name" value="SUGAR-1-PHOSPHATE GUANYL TRANSFERASE"/>
    <property type="match status" value="1"/>
</dbReference>
<accession>A0A517XNY1</accession>
<dbReference type="InterPro" id="IPR005835">
    <property type="entry name" value="NTP_transferase_dom"/>
</dbReference>
<gene>
    <name evidence="2" type="primary">hddC</name>
    <name evidence="2" type="ORF">ETAA1_11120</name>
</gene>
<evidence type="ECO:0000313" key="2">
    <source>
        <dbReference type="EMBL" id="QDU19208.1"/>
    </source>
</evidence>
<keyword evidence="2" id="KW-0808">Transferase</keyword>
<organism evidence="2 3">
    <name type="scientific">Urbifossiella limnaea</name>
    <dbReference type="NCBI Taxonomy" id="2528023"/>
    <lineage>
        <taxon>Bacteria</taxon>
        <taxon>Pseudomonadati</taxon>
        <taxon>Planctomycetota</taxon>
        <taxon>Planctomycetia</taxon>
        <taxon>Gemmatales</taxon>
        <taxon>Gemmataceae</taxon>
        <taxon>Urbifossiella</taxon>
    </lineage>
</organism>
<dbReference type="KEGG" id="uli:ETAA1_11120"/>
<keyword evidence="3" id="KW-1185">Reference proteome</keyword>
<proteinExistence type="predicted"/>
<name>A0A517XNY1_9BACT</name>
<dbReference type="SUPFAM" id="SSF53448">
    <property type="entry name" value="Nucleotide-diphospho-sugar transferases"/>
    <property type="match status" value="1"/>
</dbReference>
<dbReference type="CDD" id="cd06915">
    <property type="entry name" value="NTP_transferase_WcbM_like"/>
    <property type="match status" value="1"/>
</dbReference>